<proteinExistence type="predicted"/>
<name>A0AAE9YR88_9GAMM</name>
<dbReference type="Proteomes" id="UP000032568">
    <property type="component" value="Chromosome"/>
</dbReference>
<dbReference type="EMBL" id="CP059735">
    <property type="protein sequence ID" value="WDD99207.1"/>
    <property type="molecule type" value="Genomic_DNA"/>
</dbReference>
<reference evidence="1 2" key="2">
    <citation type="journal article" date="2022" name="Mar. Drugs">
        <title>Bioassay-Guided Fractionation Leads to the Detection of Cholic Acid Generated by the Rare Thalassomonas sp.</title>
        <authorList>
            <person name="Pheiffer F."/>
            <person name="Schneider Y.K."/>
            <person name="Hansen E.H."/>
            <person name="Andersen J.H."/>
            <person name="Isaksson J."/>
            <person name="Busche T."/>
            <person name="R C."/>
            <person name="Kalinowski J."/>
            <person name="Zyl L.V."/>
            <person name="Trindade M."/>
        </authorList>
    </citation>
    <scope>NUCLEOTIDE SEQUENCE [LARGE SCALE GENOMIC DNA]</scope>
    <source>
        <strain evidence="1 2">A5K-106</strain>
    </source>
</reference>
<reference evidence="1 2" key="1">
    <citation type="journal article" date="2015" name="Genome Announc.">
        <title>Draft Genome Sequences of Marine Isolates of Thalassomonas viridans and Thalassomonas actiniarum.</title>
        <authorList>
            <person name="Olonade I."/>
            <person name="van Zyl L.J."/>
            <person name="Trindade M."/>
        </authorList>
    </citation>
    <scope>NUCLEOTIDE SEQUENCE [LARGE SCALE GENOMIC DNA]</scope>
    <source>
        <strain evidence="1 2">A5K-106</strain>
    </source>
</reference>
<evidence type="ECO:0000313" key="1">
    <source>
        <dbReference type="EMBL" id="WDD99207.1"/>
    </source>
</evidence>
<evidence type="ECO:0000313" key="2">
    <source>
        <dbReference type="Proteomes" id="UP000032568"/>
    </source>
</evidence>
<dbReference type="RefSeq" id="WP_044835242.1">
    <property type="nucleotide sequence ID" value="NZ_CP059735.1"/>
</dbReference>
<dbReference type="KEGG" id="tact:SG35_000510"/>
<sequence length="201" mass="22361">MSNLALKADNAFLYKRVENILHHLESDNVLDINANDASVLTDQQLLEQLLSIHTRSTYKNDKLIKRLEMQREGQKKFISFLGTYGGTVTQTKYAELAGMSRQHISGKIKKGSLIAINEGSTPRIPVFQLDDKTGAEIFGLDTVNLALQAQEVGPSMICTFWLNPHGGLDNLSPRNYLQKNPNKAALQQVLKYASRVGQAGY</sequence>
<dbReference type="AlphaFoldDB" id="A0AAE9YR88"/>
<protein>
    <submittedName>
        <fullName evidence="1">Uncharacterized protein</fullName>
    </submittedName>
</protein>
<accession>A0AAE9YR88</accession>
<organism evidence="1 2">
    <name type="scientific">Thalassomonas actiniarum</name>
    <dbReference type="NCBI Taxonomy" id="485447"/>
    <lineage>
        <taxon>Bacteria</taxon>
        <taxon>Pseudomonadati</taxon>
        <taxon>Pseudomonadota</taxon>
        <taxon>Gammaproteobacteria</taxon>
        <taxon>Alteromonadales</taxon>
        <taxon>Colwelliaceae</taxon>
        <taxon>Thalassomonas</taxon>
    </lineage>
</organism>
<keyword evidence="2" id="KW-1185">Reference proteome</keyword>
<gene>
    <name evidence="1" type="ORF">SG35_000510</name>
</gene>